<proteinExistence type="predicted"/>
<organism evidence="2 3">
    <name type="scientific">Clostridium kluyveri (strain NBRC 12016)</name>
    <dbReference type="NCBI Taxonomy" id="583346"/>
    <lineage>
        <taxon>Bacteria</taxon>
        <taxon>Bacillati</taxon>
        <taxon>Bacillota</taxon>
        <taxon>Clostridia</taxon>
        <taxon>Eubacteriales</taxon>
        <taxon>Clostridiaceae</taxon>
        <taxon>Clostridium</taxon>
    </lineage>
</organism>
<evidence type="ECO:0000313" key="2">
    <source>
        <dbReference type="EMBL" id="BAH06535.1"/>
    </source>
</evidence>
<gene>
    <name evidence="2" type="ordered locus">CKR_1484</name>
</gene>
<reference evidence="3" key="1">
    <citation type="submission" date="2005-09" db="EMBL/GenBank/DDBJ databases">
        <title>Complete genome sequence of Clostridium kluyveri and comparative genomics of Clostridia species.</title>
        <authorList>
            <person name="Inui M."/>
            <person name="Nonaka H."/>
            <person name="Shinoda Y."/>
            <person name="Ikenaga Y."/>
            <person name="Abe M."/>
            <person name="Naito K."/>
            <person name="Vertes A.A."/>
            <person name="Yukawa H."/>
        </authorList>
    </citation>
    <scope>NUCLEOTIDE SEQUENCE [LARGE SCALE GENOMIC DNA]</scope>
    <source>
        <strain evidence="3">NBRC 12016</strain>
    </source>
</reference>
<feature type="compositionally biased region" description="Acidic residues" evidence="1">
    <location>
        <begin position="137"/>
        <end position="149"/>
    </location>
</feature>
<name>B9E210_CLOK1</name>
<sequence>MGKYIIYFIRRMVKMRIEIHYRGIKNANIAVEELNLNGFNTALDLNDNYIDINTIDSDSEMNFSNIINYRNSLYSSHPGSPIMGGFGSFREIENICYKVILDADFITDDDIDKLNKIVKETGGEIRTSISPTAPLDNPDETPDETEVLF</sequence>
<dbReference type="KEGG" id="ckr:CKR_1484"/>
<accession>B9E210</accession>
<dbReference type="AlphaFoldDB" id="B9E210"/>
<dbReference type="HOGENOM" id="CLU_1882142_0_0_9"/>
<evidence type="ECO:0000256" key="1">
    <source>
        <dbReference type="SAM" id="MobiDB-lite"/>
    </source>
</evidence>
<evidence type="ECO:0000313" key="3">
    <source>
        <dbReference type="Proteomes" id="UP000007969"/>
    </source>
</evidence>
<dbReference type="EMBL" id="AP009049">
    <property type="protein sequence ID" value="BAH06535.1"/>
    <property type="molecule type" value="Genomic_DNA"/>
</dbReference>
<dbReference type="Proteomes" id="UP000007969">
    <property type="component" value="Chromosome"/>
</dbReference>
<feature type="region of interest" description="Disordered" evidence="1">
    <location>
        <begin position="128"/>
        <end position="149"/>
    </location>
</feature>
<protein>
    <submittedName>
        <fullName evidence="2">Uncharacterized protein</fullName>
    </submittedName>
</protein>